<dbReference type="InterPro" id="IPR000276">
    <property type="entry name" value="GPCR_Rhodpsn"/>
</dbReference>
<comment type="subcellular location">
    <subcellularLocation>
        <location evidence="1">Membrane</location>
    </subcellularLocation>
</comment>
<dbReference type="EMBL" id="BLXT01002468">
    <property type="protein sequence ID" value="GFN94562.1"/>
    <property type="molecule type" value="Genomic_DNA"/>
</dbReference>
<evidence type="ECO:0000259" key="7">
    <source>
        <dbReference type="PROSITE" id="PS50262"/>
    </source>
</evidence>
<keyword evidence="2 6" id="KW-0812">Transmembrane</keyword>
<reference evidence="8 9" key="1">
    <citation type="journal article" date="2021" name="Elife">
        <title>Chloroplast acquisition without the gene transfer in kleptoplastic sea slugs, Plakobranchus ocellatus.</title>
        <authorList>
            <person name="Maeda T."/>
            <person name="Takahashi S."/>
            <person name="Yoshida T."/>
            <person name="Shimamura S."/>
            <person name="Takaki Y."/>
            <person name="Nagai Y."/>
            <person name="Toyoda A."/>
            <person name="Suzuki Y."/>
            <person name="Arimoto A."/>
            <person name="Ishii H."/>
            <person name="Satoh N."/>
            <person name="Nishiyama T."/>
            <person name="Hasebe M."/>
            <person name="Maruyama T."/>
            <person name="Minagawa J."/>
            <person name="Obokata J."/>
            <person name="Shigenobu S."/>
        </authorList>
    </citation>
    <scope>NUCLEOTIDE SEQUENCE [LARGE SCALE GENOMIC DNA]</scope>
</reference>
<dbReference type="CDD" id="cd14978">
    <property type="entry name" value="7tmA_FMRFamide_R-like"/>
    <property type="match status" value="1"/>
</dbReference>
<evidence type="ECO:0000313" key="8">
    <source>
        <dbReference type="EMBL" id="GFN94562.1"/>
    </source>
</evidence>
<feature type="region of interest" description="Disordered" evidence="5">
    <location>
        <begin position="789"/>
        <end position="836"/>
    </location>
</feature>
<comment type="caution">
    <text evidence="8">The sequence shown here is derived from an EMBL/GenBank/DDBJ whole genome shotgun (WGS) entry which is preliminary data.</text>
</comment>
<evidence type="ECO:0000256" key="3">
    <source>
        <dbReference type="ARBA" id="ARBA00022989"/>
    </source>
</evidence>
<feature type="transmembrane region" description="Helical" evidence="6">
    <location>
        <begin position="265"/>
        <end position="286"/>
    </location>
</feature>
<feature type="domain" description="G-protein coupled receptors family 1 profile" evidence="7">
    <location>
        <begin position="101"/>
        <end position="359"/>
    </location>
</feature>
<dbReference type="AlphaFoldDB" id="A0AAV3ZIC0"/>
<dbReference type="PANTHER" id="PTHR46641:SF2">
    <property type="entry name" value="FMRFAMIDE RECEPTOR"/>
    <property type="match status" value="1"/>
</dbReference>
<dbReference type="GO" id="GO:0016020">
    <property type="term" value="C:membrane"/>
    <property type="evidence" value="ECO:0007669"/>
    <property type="project" value="UniProtKB-SubCell"/>
</dbReference>
<accession>A0AAV3ZIC0</accession>
<name>A0AAV3ZIC0_9GAST</name>
<feature type="transmembrane region" description="Helical" evidence="6">
    <location>
        <begin position="121"/>
        <end position="146"/>
    </location>
</feature>
<dbReference type="PANTHER" id="PTHR46641">
    <property type="entry name" value="FMRFAMIDE RECEPTOR-RELATED"/>
    <property type="match status" value="1"/>
</dbReference>
<dbReference type="Gene3D" id="1.20.1070.10">
    <property type="entry name" value="Rhodopsin 7-helix transmembrane proteins"/>
    <property type="match status" value="1"/>
</dbReference>
<feature type="compositionally biased region" description="Basic residues" evidence="5">
    <location>
        <begin position="663"/>
        <end position="678"/>
    </location>
</feature>
<gene>
    <name evidence="8" type="ORF">PoB_002106800</name>
</gene>
<sequence length="836" mass="93757">MLMRSTKCVRKYSACGRDYASKNDTGIDTNLNMNESAHLTQGTMPTSATSAFFSDNSSDVPWCPELRDENEDKAYKQFYETAQMVTGMILYPSICFPGLLCNALSVYVLTRRNMLSSTNAFLSALAVADSIKLLNDILYFLVIVFMHTSPTLGNLSYGYLYPYSHFVFNMSLCVSSWLTVAVAVERYILVCHPTRARVVWSRRMAVILCTAIYVVMTCFAIPFALRYRTIRCVDRASNLYRLEVEVTEMWQNETFRTVYTWIQNLMRSIIPLIVLIILNMCIICALKKTRIKRRKLPRHRVTVMMIAVILTFLVCVTPDAILSTIFGFGYHEASYLAKGIREITDTLLGVNAGVNFLIYCAFNKVFRKSFTRLCCPQVPQTGWVTEMDETTYRRLSEAKPTAHSNNNSSPRHGKSSRCNSSKRTSSSSISTTSSRYLKHKRRGERLVHDKNQDTTARRVRKAQLSVDKEDSNNVESLHLSECDDETFVTQGQDCGCGSAKFECGQNDIKCNTDPKFSSLNGLAESCSGSHSLPIIPFSLQKEDGTFRAQQASESTSSKQLDANYCNNRQKSFSQPELPSLEDECNLCLCSCSNLRSYDDSKSLICIRPNQPLNLQNKTSKLKAPQSTKMRRYGIDSDVHRNGAQMKSREPRSKIRQRPSNGLKKSKNSVKSQRAKRRNSYTPSAYSDSDCAFSESGSFTQSERHDIATESCFSCTHGEIIYDAASSIGGHCDKLEKKSKLSKFVPPCIDGKRRTCRDAKVSGYQNYEVRNSLTNFQNCDGTNLTGSENNNGTAPLLLSKTGHSDVSPGRRRILSSPACGAHKHGTGQTVRFEDVPG</sequence>
<organism evidence="8 9">
    <name type="scientific">Plakobranchus ocellatus</name>
    <dbReference type="NCBI Taxonomy" id="259542"/>
    <lineage>
        <taxon>Eukaryota</taxon>
        <taxon>Metazoa</taxon>
        <taxon>Spiralia</taxon>
        <taxon>Lophotrochozoa</taxon>
        <taxon>Mollusca</taxon>
        <taxon>Gastropoda</taxon>
        <taxon>Heterobranchia</taxon>
        <taxon>Euthyneura</taxon>
        <taxon>Panpulmonata</taxon>
        <taxon>Sacoglossa</taxon>
        <taxon>Placobranchoidea</taxon>
        <taxon>Plakobranchidae</taxon>
        <taxon>Plakobranchus</taxon>
    </lineage>
</organism>
<keyword evidence="4 6" id="KW-0472">Membrane</keyword>
<feature type="region of interest" description="Disordered" evidence="5">
    <location>
        <begin position="616"/>
        <end position="688"/>
    </location>
</feature>
<dbReference type="PRINTS" id="PR00237">
    <property type="entry name" value="GPCRRHODOPSN"/>
</dbReference>
<feature type="region of interest" description="Disordered" evidence="5">
    <location>
        <begin position="397"/>
        <end position="473"/>
    </location>
</feature>
<dbReference type="InterPro" id="IPR017452">
    <property type="entry name" value="GPCR_Rhodpsn_7TM"/>
</dbReference>
<keyword evidence="9" id="KW-1185">Reference proteome</keyword>
<feature type="compositionally biased region" description="Low complexity" evidence="5">
    <location>
        <begin position="416"/>
        <end position="435"/>
    </location>
</feature>
<evidence type="ECO:0000256" key="6">
    <source>
        <dbReference type="SAM" id="Phobius"/>
    </source>
</evidence>
<evidence type="ECO:0000256" key="1">
    <source>
        <dbReference type="ARBA" id="ARBA00004370"/>
    </source>
</evidence>
<dbReference type="SUPFAM" id="SSF81321">
    <property type="entry name" value="Family A G protein-coupled receptor-like"/>
    <property type="match status" value="1"/>
</dbReference>
<dbReference type="Pfam" id="PF00001">
    <property type="entry name" value="7tm_1"/>
    <property type="match status" value="1"/>
</dbReference>
<feature type="transmembrane region" description="Helical" evidence="6">
    <location>
        <begin position="306"/>
        <end position="331"/>
    </location>
</feature>
<dbReference type="Proteomes" id="UP000735302">
    <property type="component" value="Unassembled WGS sequence"/>
</dbReference>
<proteinExistence type="predicted"/>
<feature type="compositionally biased region" description="Basic and acidic residues" evidence="5">
    <location>
        <begin position="632"/>
        <end position="652"/>
    </location>
</feature>
<keyword evidence="3 6" id="KW-1133">Transmembrane helix</keyword>
<feature type="transmembrane region" description="Helical" evidence="6">
    <location>
        <begin position="166"/>
        <end position="184"/>
    </location>
</feature>
<dbReference type="PROSITE" id="PS50262">
    <property type="entry name" value="G_PROTEIN_RECEP_F1_2"/>
    <property type="match status" value="1"/>
</dbReference>
<evidence type="ECO:0000256" key="5">
    <source>
        <dbReference type="SAM" id="MobiDB-lite"/>
    </source>
</evidence>
<protein>
    <submittedName>
        <fullName evidence="8">FMRFamide receptor-like</fullName>
    </submittedName>
</protein>
<feature type="transmembrane region" description="Helical" evidence="6">
    <location>
        <begin position="205"/>
        <end position="225"/>
    </location>
</feature>
<evidence type="ECO:0000256" key="4">
    <source>
        <dbReference type="ARBA" id="ARBA00023136"/>
    </source>
</evidence>
<evidence type="ECO:0000313" key="9">
    <source>
        <dbReference type="Proteomes" id="UP000735302"/>
    </source>
</evidence>
<dbReference type="GO" id="GO:0004930">
    <property type="term" value="F:G protein-coupled receptor activity"/>
    <property type="evidence" value="ECO:0007669"/>
    <property type="project" value="InterPro"/>
</dbReference>
<evidence type="ECO:0000256" key="2">
    <source>
        <dbReference type="ARBA" id="ARBA00022692"/>
    </source>
</evidence>
<feature type="transmembrane region" description="Helical" evidence="6">
    <location>
        <begin position="89"/>
        <end position="109"/>
    </location>
</feature>
<dbReference type="InterPro" id="IPR052954">
    <property type="entry name" value="GPCR-Ligand_Int"/>
</dbReference>
<feature type="compositionally biased region" description="Basic and acidic residues" evidence="5">
    <location>
        <begin position="444"/>
        <end position="456"/>
    </location>
</feature>
<keyword evidence="8" id="KW-0675">Receptor</keyword>